<gene>
    <name evidence="2" type="ORF">HW561_00095</name>
</gene>
<evidence type="ECO:0000313" key="2">
    <source>
        <dbReference type="EMBL" id="NVO54191.1"/>
    </source>
</evidence>
<name>A0ABX2PJA7_9RHOB</name>
<organism evidence="2 3">
    <name type="scientific">Ruegeria haliotis</name>
    <dbReference type="NCBI Taxonomy" id="2747601"/>
    <lineage>
        <taxon>Bacteria</taxon>
        <taxon>Pseudomonadati</taxon>
        <taxon>Pseudomonadota</taxon>
        <taxon>Alphaproteobacteria</taxon>
        <taxon>Rhodobacterales</taxon>
        <taxon>Roseobacteraceae</taxon>
        <taxon>Ruegeria</taxon>
    </lineage>
</organism>
<evidence type="ECO:0000313" key="3">
    <source>
        <dbReference type="Proteomes" id="UP000630805"/>
    </source>
</evidence>
<reference evidence="2 3" key="1">
    <citation type="submission" date="2020-06" db="EMBL/GenBank/DDBJ databases">
        <authorList>
            <person name="Cao W.R."/>
        </authorList>
    </citation>
    <scope>NUCLEOTIDE SEQUENCE [LARGE SCALE GENOMIC DNA]</scope>
    <source>
        <strain evidence="2 3">B1Z28</strain>
    </source>
</reference>
<keyword evidence="3" id="KW-1185">Reference proteome</keyword>
<dbReference type="Proteomes" id="UP000630805">
    <property type="component" value="Unassembled WGS sequence"/>
</dbReference>
<accession>A0ABX2PJA7</accession>
<feature type="region of interest" description="Disordered" evidence="1">
    <location>
        <begin position="72"/>
        <end position="135"/>
    </location>
</feature>
<comment type="caution">
    <text evidence="2">The sequence shown here is derived from an EMBL/GenBank/DDBJ whole genome shotgun (WGS) entry which is preliminary data.</text>
</comment>
<sequence length="135" mass="15154">MKAPVRCNLEFAHYHRGIAAVVSDIMRFRTDRFSGNSCLGIQTRTVKEAHGLNKLYFTQAFIQIDPAVSQSQSIPSKDATAAGPSSLDPANTRTKKRRSATLRHARNDVLNKGLYQSDETRRKLKSGRYSPMRSE</sequence>
<protein>
    <submittedName>
        <fullName evidence="2">Uncharacterized protein</fullName>
    </submittedName>
</protein>
<proteinExistence type="predicted"/>
<evidence type="ECO:0000256" key="1">
    <source>
        <dbReference type="SAM" id="MobiDB-lite"/>
    </source>
</evidence>
<dbReference type="EMBL" id="JABXWT010000001">
    <property type="protein sequence ID" value="NVO54191.1"/>
    <property type="molecule type" value="Genomic_DNA"/>
</dbReference>
<feature type="compositionally biased region" description="Basic residues" evidence="1">
    <location>
        <begin position="93"/>
        <end position="104"/>
    </location>
</feature>
<dbReference type="RefSeq" id="WP_176861148.1">
    <property type="nucleotide sequence ID" value="NZ_JABXWT010000001.1"/>
</dbReference>